<dbReference type="eggNOG" id="COG0406">
    <property type="taxonomic scope" value="Bacteria"/>
</dbReference>
<sequence>MTLYVTRHGETDWNAKHLISGLAEVPLAEKGMQQAASLAARLAEHQNDYRIKYILVSPLGRARKTASYIEKALGIEAVVEKRLREIDFGEFEHTSTRGAEFLAIKANPYKRFPGGESLLYAAHRIYGAIEDARARYAPDNLLFVCHGMVSSLISTYFQDYETIEEFTNSGFENCGLQAYEFK</sequence>
<dbReference type="InterPro" id="IPR050275">
    <property type="entry name" value="PGM_Phosphatase"/>
</dbReference>
<dbReference type="PANTHER" id="PTHR48100">
    <property type="entry name" value="BROAD-SPECIFICITY PHOSPHATASE YOR283W-RELATED"/>
    <property type="match status" value="1"/>
</dbReference>
<dbReference type="Gene3D" id="3.40.50.1240">
    <property type="entry name" value="Phosphoglycerate mutase-like"/>
    <property type="match status" value="1"/>
</dbReference>
<evidence type="ECO:0000256" key="3">
    <source>
        <dbReference type="PIRSR" id="PIRSR613078-1"/>
    </source>
</evidence>
<dbReference type="PROSITE" id="PS00175">
    <property type="entry name" value="PG_MUTASE"/>
    <property type="match status" value="1"/>
</dbReference>
<name>U1GQK4_TRESO</name>
<evidence type="ECO:0000256" key="2">
    <source>
        <dbReference type="ARBA" id="ARBA00023235"/>
    </source>
</evidence>
<reference evidence="7 8" key="1">
    <citation type="submission" date="2013-08" db="EMBL/GenBank/DDBJ databases">
        <authorList>
            <person name="Durkin A.S."/>
            <person name="Haft D.R."/>
            <person name="McCorrison J."/>
            <person name="Torralba M."/>
            <person name="Gillis M."/>
            <person name="Haft D.H."/>
            <person name="Methe B."/>
            <person name="Sutton G."/>
            <person name="Nelson K.E."/>
        </authorList>
    </citation>
    <scope>NUCLEOTIDE SEQUENCE [LARGE SCALE GENOMIC DNA]</scope>
    <source>
        <strain evidence="6 8">ATCC 35536</strain>
        <strain evidence="5 7">VPI DR56BR1116</strain>
    </source>
</reference>
<keyword evidence="1" id="KW-0324">Glycolysis</keyword>
<dbReference type="CDD" id="cd07067">
    <property type="entry name" value="HP_PGM_like"/>
    <property type="match status" value="1"/>
</dbReference>
<dbReference type="STRING" id="1125725.HMPREF1325_2471"/>
<keyword evidence="8" id="KW-1185">Reference proteome</keyword>
<comment type="caution">
    <text evidence="5">The sequence shown here is derived from an EMBL/GenBank/DDBJ whole genome shotgun (WGS) entry which is preliminary data.</text>
</comment>
<dbReference type="GO" id="GO:0016791">
    <property type="term" value="F:phosphatase activity"/>
    <property type="evidence" value="ECO:0007669"/>
    <property type="project" value="TreeGrafter"/>
</dbReference>
<dbReference type="RefSeq" id="WP_021330659.1">
    <property type="nucleotide sequence ID" value="NZ_AUZJ01000043.1"/>
</dbReference>
<evidence type="ECO:0000256" key="4">
    <source>
        <dbReference type="PIRSR" id="PIRSR613078-2"/>
    </source>
</evidence>
<dbReference type="SMART" id="SM00855">
    <property type="entry name" value="PGAM"/>
    <property type="match status" value="1"/>
</dbReference>
<keyword evidence="2" id="KW-0413">Isomerase</keyword>
<evidence type="ECO:0000313" key="6">
    <source>
        <dbReference type="EMBL" id="ERK04110.1"/>
    </source>
</evidence>
<dbReference type="EMBL" id="AUZJ01000043">
    <property type="protein sequence ID" value="ERF60260.1"/>
    <property type="molecule type" value="Genomic_DNA"/>
</dbReference>
<dbReference type="PATRIC" id="fig|1125725.3.peg.1645"/>
<evidence type="ECO:0000313" key="8">
    <source>
        <dbReference type="Proteomes" id="UP000016646"/>
    </source>
</evidence>
<dbReference type="PIRSF" id="PIRSF000709">
    <property type="entry name" value="6PFK_2-Ptase"/>
    <property type="match status" value="1"/>
</dbReference>
<dbReference type="AlphaFoldDB" id="U1GQK4"/>
<dbReference type="PANTHER" id="PTHR48100:SF1">
    <property type="entry name" value="HISTIDINE PHOSPHATASE FAMILY PROTEIN-RELATED"/>
    <property type="match status" value="1"/>
</dbReference>
<dbReference type="InterPro" id="IPR029033">
    <property type="entry name" value="His_PPase_superfam"/>
</dbReference>
<feature type="binding site" evidence="4">
    <location>
        <position position="61"/>
    </location>
    <ligand>
        <name>substrate</name>
    </ligand>
</feature>
<evidence type="ECO:0000313" key="5">
    <source>
        <dbReference type="EMBL" id="ERF60260.1"/>
    </source>
</evidence>
<gene>
    <name evidence="6" type="ORF">HMPREF0860_1551</name>
    <name evidence="5" type="ORF">HMPREF1325_2471</name>
</gene>
<dbReference type="InterPro" id="IPR001345">
    <property type="entry name" value="PG/BPGM_mutase_AS"/>
</dbReference>
<organism evidence="5 7">
    <name type="scientific">Treponema socranskii subsp. socranskii VPI DR56BR1116 = ATCC 35536</name>
    <dbReference type="NCBI Taxonomy" id="1125725"/>
    <lineage>
        <taxon>Bacteria</taxon>
        <taxon>Pseudomonadati</taxon>
        <taxon>Spirochaetota</taxon>
        <taxon>Spirochaetia</taxon>
        <taxon>Spirochaetales</taxon>
        <taxon>Treponemataceae</taxon>
        <taxon>Treponema</taxon>
    </lineage>
</organism>
<feature type="binding site" evidence="4">
    <location>
        <begin position="7"/>
        <end position="14"/>
    </location>
    <ligand>
        <name>substrate</name>
    </ligand>
</feature>
<accession>U1GQK4</accession>
<proteinExistence type="predicted"/>
<dbReference type="OrthoDB" id="9781415at2"/>
<dbReference type="GO" id="GO:0005737">
    <property type="term" value="C:cytoplasm"/>
    <property type="evidence" value="ECO:0007669"/>
    <property type="project" value="TreeGrafter"/>
</dbReference>
<evidence type="ECO:0000313" key="7">
    <source>
        <dbReference type="Proteomes" id="UP000016412"/>
    </source>
</evidence>
<dbReference type="EMBL" id="AVQI01000028">
    <property type="protein sequence ID" value="ERK04110.1"/>
    <property type="molecule type" value="Genomic_DNA"/>
</dbReference>
<protein>
    <submittedName>
        <fullName evidence="5">Phosphoglycerate mutase family protein</fullName>
    </submittedName>
</protein>
<feature type="active site" description="Tele-phosphohistidine intermediate" evidence="3">
    <location>
        <position position="8"/>
    </location>
</feature>
<evidence type="ECO:0000256" key="1">
    <source>
        <dbReference type="ARBA" id="ARBA00023152"/>
    </source>
</evidence>
<dbReference type="SUPFAM" id="SSF53254">
    <property type="entry name" value="Phosphoglycerate mutase-like"/>
    <property type="match status" value="1"/>
</dbReference>
<feature type="active site" description="Proton donor/acceptor" evidence="3">
    <location>
        <position position="85"/>
    </location>
</feature>
<dbReference type="Proteomes" id="UP000016646">
    <property type="component" value="Unassembled WGS sequence"/>
</dbReference>
<dbReference type="Proteomes" id="UP000016412">
    <property type="component" value="Unassembled WGS sequence"/>
</dbReference>
<dbReference type="Pfam" id="PF00300">
    <property type="entry name" value="His_Phos_1"/>
    <property type="match status" value="1"/>
</dbReference>
<dbReference type="InterPro" id="IPR013078">
    <property type="entry name" value="His_Pase_superF_clade-1"/>
</dbReference>